<evidence type="ECO:0008006" key="3">
    <source>
        <dbReference type="Google" id="ProtNLM"/>
    </source>
</evidence>
<name>A0AAU7AY89_9ACTN</name>
<feature type="chain" id="PRO_5043884957" description="DUF3089 domain-containing protein" evidence="1">
    <location>
        <begin position="27"/>
        <end position="485"/>
    </location>
</feature>
<protein>
    <recommendedName>
        <fullName evidence="3">DUF3089 domain-containing protein</fullName>
    </recommendedName>
</protein>
<dbReference type="KEGG" id="parq:DSM112329_03592"/>
<dbReference type="InterPro" id="IPR021440">
    <property type="entry name" value="DUF3089"/>
</dbReference>
<accession>A0AAU7AY89</accession>
<dbReference type="EMBL" id="CP114014">
    <property type="protein sequence ID" value="XAY06715.1"/>
    <property type="molecule type" value="Genomic_DNA"/>
</dbReference>
<dbReference type="Pfam" id="PF11288">
    <property type="entry name" value="DUF3089"/>
    <property type="match status" value="1"/>
</dbReference>
<keyword evidence="1" id="KW-0732">Signal</keyword>
<sequence>MRNCVRMLALGLAAAAALGAAPVATAANGDETVWLCHPSAATDPCRGNLDTSVLHGDGTAGVTSPLVPAAPPVDCFYVYPTVSNQLGATATKTADPEVKSIATYQAQRFSQQCRVFAPVYRQGTVVSIFNGGFTDASREVAYGDVLRAFKEYLAQDSRGRGFVLIGHSQGTGVLRRLIREQIDTVPALRKRLVSALLLGGNVLVKTDSDRGGDFQNVPLCRKDRQLGCVIAYSTFLDDPPDATRFGKPPTGVDRLTGLPPKAGLEVACTNPASLAANADSPFTTYVPSEPFAPGFLALGVIATFNGLPPTAGTPWIQPADRYAGRCATVNGANVLKVRQLPGARHLTAFPDSGWGLHLVDVNGAFGDLQRAVDTQSAAYLARLAAAKRAPRVSLVAAGGFGRTPAGLRCLRSATTVRIAGADRRKVARVDFGVRGKRVARDRTTPFSVRVARTSFRRGVPARVTAAVTLKDGRTRTVATTLRRCG</sequence>
<dbReference type="AlphaFoldDB" id="A0AAU7AY89"/>
<feature type="signal peptide" evidence="1">
    <location>
        <begin position="1"/>
        <end position="26"/>
    </location>
</feature>
<dbReference type="InterPro" id="IPR029058">
    <property type="entry name" value="AB_hydrolase_fold"/>
</dbReference>
<organism evidence="2">
    <name type="scientific">Paraconexibacter sp. AEG42_29</name>
    <dbReference type="NCBI Taxonomy" id="2997339"/>
    <lineage>
        <taxon>Bacteria</taxon>
        <taxon>Bacillati</taxon>
        <taxon>Actinomycetota</taxon>
        <taxon>Thermoleophilia</taxon>
        <taxon>Solirubrobacterales</taxon>
        <taxon>Paraconexibacteraceae</taxon>
        <taxon>Paraconexibacter</taxon>
    </lineage>
</organism>
<reference evidence="2" key="1">
    <citation type="submission" date="2022-12" db="EMBL/GenBank/DDBJ databases">
        <title>Paraconexibacter alkalitolerans sp. nov. and Baekduia alba sp. nov., isolated from soil and emended description of the genera Paraconexibacter (Chun et al., 2020) and Baekduia (An et al., 2020).</title>
        <authorList>
            <person name="Vieira S."/>
            <person name="Huber K.J."/>
            <person name="Geppert A."/>
            <person name="Wolf J."/>
            <person name="Neumann-Schaal M."/>
            <person name="Muesken M."/>
            <person name="Overmann J."/>
        </authorList>
    </citation>
    <scope>NUCLEOTIDE SEQUENCE</scope>
    <source>
        <strain evidence="2">AEG42_29</strain>
    </source>
</reference>
<dbReference type="SUPFAM" id="SSF53474">
    <property type="entry name" value="alpha/beta-Hydrolases"/>
    <property type="match status" value="2"/>
</dbReference>
<proteinExistence type="predicted"/>
<dbReference type="RefSeq" id="WP_354697934.1">
    <property type="nucleotide sequence ID" value="NZ_CP114014.1"/>
</dbReference>
<gene>
    <name evidence="2" type="ORF">DSM112329_03592</name>
</gene>
<evidence type="ECO:0000256" key="1">
    <source>
        <dbReference type="SAM" id="SignalP"/>
    </source>
</evidence>
<evidence type="ECO:0000313" key="2">
    <source>
        <dbReference type="EMBL" id="XAY06715.1"/>
    </source>
</evidence>